<protein>
    <submittedName>
        <fullName evidence="11">Enzymatic polyprotein</fullName>
    </submittedName>
</protein>
<evidence type="ECO:0000313" key="11">
    <source>
        <dbReference type="EMBL" id="TYK06666.1"/>
    </source>
</evidence>
<dbReference type="GO" id="GO:0006508">
    <property type="term" value="P:proteolysis"/>
    <property type="evidence" value="ECO:0007669"/>
    <property type="project" value="UniProtKB-KW"/>
</dbReference>
<keyword evidence="3" id="KW-0548">Nucleotidyltransferase</keyword>
<evidence type="ECO:0000256" key="2">
    <source>
        <dbReference type="ARBA" id="ARBA00022679"/>
    </source>
</evidence>
<dbReference type="InterPro" id="IPR041373">
    <property type="entry name" value="RT_RNaseH"/>
</dbReference>
<keyword evidence="4" id="KW-0540">Nuclease</keyword>
<evidence type="ECO:0000256" key="6">
    <source>
        <dbReference type="ARBA" id="ARBA00022759"/>
    </source>
</evidence>
<organism evidence="11 12">
    <name type="scientific">Cucumis melo var. makuwa</name>
    <name type="common">Oriental melon</name>
    <dbReference type="NCBI Taxonomy" id="1194695"/>
    <lineage>
        <taxon>Eukaryota</taxon>
        <taxon>Viridiplantae</taxon>
        <taxon>Streptophyta</taxon>
        <taxon>Embryophyta</taxon>
        <taxon>Tracheophyta</taxon>
        <taxon>Spermatophyta</taxon>
        <taxon>Magnoliopsida</taxon>
        <taxon>eudicotyledons</taxon>
        <taxon>Gunneridae</taxon>
        <taxon>Pentapetalae</taxon>
        <taxon>rosids</taxon>
        <taxon>fabids</taxon>
        <taxon>Cucurbitales</taxon>
        <taxon>Cucurbitaceae</taxon>
        <taxon>Benincaseae</taxon>
        <taxon>Cucumis</taxon>
    </lineage>
</organism>
<dbReference type="Pfam" id="PF17917">
    <property type="entry name" value="RT_RNaseH"/>
    <property type="match status" value="1"/>
</dbReference>
<evidence type="ECO:0000256" key="1">
    <source>
        <dbReference type="ARBA" id="ARBA00022670"/>
    </source>
</evidence>
<accession>A0A5D3C8L0</accession>
<evidence type="ECO:0000256" key="7">
    <source>
        <dbReference type="ARBA" id="ARBA00022801"/>
    </source>
</evidence>
<dbReference type="EMBL" id="SSTD01013395">
    <property type="protein sequence ID" value="TYK06666.1"/>
    <property type="molecule type" value="Genomic_DNA"/>
</dbReference>
<keyword evidence="6" id="KW-0255">Endonuclease</keyword>
<evidence type="ECO:0000256" key="5">
    <source>
        <dbReference type="ARBA" id="ARBA00022750"/>
    </source>
</evidence>
<evidence type="ECO:0000256" key="3">
    <source>
        <dbReference type="ARBA" id="ARBA00022695"/>
    </source>
</evidence>
<dbReference type="AlphaFoldDB" id="A0A5D3C8L0"/>
<dbReference type="Proteomes" id="UP000321947">
    <property type="component" value="Unassembled WGS sequence"/>
</dbReference>
<keyword evidence="8" id="KW-0695">RNA-directed DNA polymerase</keyword>
<dbReference type="GO" id="GO:0004519">
    <property type="term" value="F:endonuclease activity"/>
    <property type="evidence" value="ECO:0007669"/>
    <property type="project" value="UniProtKB-KW"/>
</dbReference>
<feature type="domain" description="Reverse transcriptase RNase H-like" evidence="10">
    <location>
        <begin position="1"/>
        <end position="75"/>
    </location>
</feature>
<dbReference type="PANTHER" id="PTHR33064">
    <property type="entry name" value="POL PROTEIN"/>
    <property type="match status" value="1"/>
</dbReference>
<keyword evidence="7" id="KW-0378">Hydrolase</keyword>
<keyword evidence="2" id="KW-0808">Transferase</keyword>
<dbReference type="GO" id="GO:0003964">
    <property type="term" value="F:RNA-directed DNA polymerase activity"/>
    <property type="evidence" value="ECO:0007669"/>
    <property type="project" value="UniProtKB-KW"/>
</dbReference>
<dbReference type="GO" id="GO:0004190">
    <property type="term" value="F:aspartic-type endopeptidase activity"/>
    <property type="evidence" value="ECO:0007669"/>
    <property type="project" value="UniProtKB-KW"/>
</dbReference>
<gene>
    <name evidence="11" type="ORF">E5676_scaffold453G001510</name>
</gene>
<evidence type="ECO:0000259" key="10">
    <source>
        <dbReference type="Pfam" id="PF17917"/>
    </source>
</evidence>
<evidence type="ECO:0000256" key="4">
    <source>
        <dbReference type="ARBA" id="ARBA00022722"/>
    </source>
</evidence>
<feature type="region of interest" description="Disordered" evidence="9">
    <location>
        <begin position="101"/>
        <end position="149"/>
    </location>
</feature>
<comment type="caution">
    <text evidence="11">The sequence shown here is derived from an EMBL/GenBank/DDBJ whole genome shotgun (WGS) entry which is preliminary data.</text>
</comment>
<name>A0A5D3C8L0_CUCMM</name>
<dbReference type="SUPFAM" id="SSF56672">
    <property type="entry name" value="DNA/RNA polymerases"/>
    <property type="match status" value="1"/>
</dbReference>
<proteinExistence type="predicted"/>
<dbReference type="InterPro" id="IPR043502">
    <property type="entry name" value="DNA/RNA_pol_sf"/>
</dbReference>
<dbReference type="PANTHER" id="PTHR33064:SF37">
    <property type="entry name" value="RIBONUCLEASE H"/>
    <property type="match status" value="1"/>
</dbReference>
<evidence type="ECO:0000256" key="9">
    <source>
        <dbReference type="SAM" id="MobiDB-lite"/>
    </source>
</evidence>
<keyword evidence="5" id="KW-0064">Aspartyl protease</keyword>
<evidence type="ECO:0000313" key="12">
    <source>
        <dbReference type="Proteomes" id="UP000321947"/>
    </source>
</evidence>
<evidence type="ECO:0000256" key="8">
    <source>
        <dbReference type="ARBA" id="ARBA00022918"/>
    </source>
</evidence>
<dbReference type="InterPro" id="IPR051320">
    <property type="entry name" value="Viral_Replic_Matur_Polypro"/>
</dbReference>
<keyword evidence="1" id="KW-0645">Protease</keyword>
<reference evidence="11 12" key="1">
    <citation type="submission" date="2019-08" db="EMBL/GenBank/DDBJ databases">
        <title>Draft genome sequences of two oriental melons (Cucumis melo L. var makuwa).</title>
        <authorList>
            <person name="Kwon S.-Y."/>
        </authorList>
    </citation>
    <scope>NUCLEOTIDE SEQUENCE [LARGE SCALE GENOMIC DNA]</scope>
    <source>
        <strain evidence="12">cv. Chang Bougi</strain>
        <tissue evidence="11">Leaf</tissue>
    </source>
</reference>
<sequence length="286" mass="32184">MIVETDASEKGYGDILKQKINRKESLVCFHSGVWNNVQQNYSTIKNEFLAIVLFVQKFQGDLIDKEFLVITDSKASINNCLADYFSREHISRQKLLKSLSAKKNAPDLRPSSIVERPPPPLSLNQPNPATPQPASSSRASSSKGKHPISQVSALTPMCADNYAVDLSFQTISRHRQGSLRRNLTIGSTPDTLTTLLRPTSAATSNRPTSKPKSYARMIKPSIFMPRPLVTRYQTKTILEDVVIELEFDGPSIPEICSQVYPHGFNFFPEDIKKTRQFYEFILIDSF</sequence>